<accession>A0A3M7RGS0</accession>
<dbReference type="Proteomes" id="UP000276133">
    <property type="component" value="Unassembled WGS sequence"/>
</dbReference>
<dbReference type="EMBL" id="REGN01003447">
    <property type="protein sequence ID" value="RNA22458.1"/>
    <property type="molecule type" value="Genomic_DNA"/>
</dbReference>
<sequence length="101" mass="12345">MKKINNKIIVINYIRYYTKYKISIRFKLIIVYFINFDCNSSKKEEFLFAELKLWHLFLLLVLNYTNPFLWSLLKPGPPIFYLKKFPEDLVCSKLTKMIDYF</sequence>
<gene>
    <name evidence="2" type="ORF">BpHYR1_018480</name>
</gene>
<protein>
    <submittedName>
        <fullName evidence="2">Uncharacterized protein</fullName>
    </submittedName>
</protein>
<organism evidence="2 3">
    <name type="scientific">Brachionus plicatilis</name>
    <name type="common">Marine rotifer</name>
    <name type="synonym">Brachionus muelleri</name>
    <dbReference type="NCBI Taxonomy" id="10195"/>
    <lineage>
        <taxon>Eukaryota</taxon>
        <taxon>Metazoa</taxon>
        <taxon>Spiralia</taxon>
        <taxon>Gnathifera</taxon>
        <taxon>Rotifera</taxon>
        <taxon>Eurotatoria</taxon>
        <taxon>Monogononta</taxon>
        <taxon>Pseudotrocha</taxon>
        <taxon>Ploima</taxon>
        <taxon>Brachionidae</taxon>
        <taxon>Brachionus</taxon>
    </lineage>
</organism>
<keyword evidence="1" id="KW-0812">Transmembrane</keyword>
<evidence type="ECO:0000313" key="2">
    <source>
        <dbReference type="EMBL" id="RNA22458.1"/>
    </source>
</evidence>
<proteinExistence type="predicted"/>
<feature type="transmembrane region" description="Helical" evidence="1">
    <location>
        <begin position="53"/>
        <end position="73"/>
    </location>
</feature>
<keyword evidence="1" id="KW-1133">Transmembrane helix</keyword>
<dbReference type="AlphaFoldDB" id="A0A3M7RGS0"/>
<keyword evidence="1" id="KW-0472">Membrane</keyword>
<keyword evidence="3" id="KW-1185">Reference proteome</keyword>
<reference evidence="2 3" key="1">
    <citation type="journal article" date="2018" name="Sci. Rep.">
        <title>Genomic signatures of local adaptation to the degree of environmental predictability in rotifers.</title>
        <authorList>
            <person name="Franch-Gras L."/>
            <person name="Hahn C."/>
            <person name="Garcia-Roger E.M."/>
            <person name="Carmona M.J."/>
            <person name="Serra M."/>
            <person name="Gomez A."/>
        </authorList>
    </citation>
    <scope>NUCLEOTIDE SEQUENCE [LARGE SCALE GENOMIC DNA]</scope>
    <source>
        <strain evidence="2">HYR1</strain>
    </source>
</reference>
<name>A0A3M7RGS0_BRAPC</name>
<comment type="caution">
    <text evidence="2">The sequence shown here is derived from an EMBL/GenBank/DDBJ whole genome shotgun (WGS) entry which is preliminary data.</text>
</comment>
<evidence type="ECO:0000256" key="1">
    <source>
        <dbReference type="SAM" id="Phobius"/>
    </source>
</evidence>
<evidence type="ECO:0000313" key="3">
    <source>
        <dbReference type="Proteomes" id="UP000276133"/>
    </source>
</evidence>